<accession>A0ABW1KYI2</accession>
<proteinExistence type="predicted"/>
<protein>
    <submittedName>
        <fullName evidence="2">Uncharacterized protein</fullName>
    </submittedName>
</protein>
<evidence type="ECO:0000313" key="3">
    <source>
        <dbReference type="Proteomes" id="UP001596116"/>
    </source>
</evidence>
<dbReference type="RefSeq" id="WP_379878766.1">
    <property type="nucleotide sequence ID" value="NZ_JBHPON010000001.1"/>
</dbReference>
<comment type="caution">
    <text evidence="2">The sequence shown here is derived from an EMBL/GenBank/DDBJ whole genome shotgun (WGS) entry which is preliminary data.</text>
</comment>
<name>A0ABW1KYI2_9PROT</name>
<keyword evidence="1" id="KW-0732">Signal</keyword>
<sequence>MKRKVAIVIGALMISTSVFASEVMEKCVAVVGPLGSPDPEGQCTCFVDAMTDEQAEEYLAVADWESDASDELKNIGAQCFPEIN</sequence>
<gene>
    <name evidence="2" type="ORF">ACFMB1_09200</name>
</gene>
<keyword evidence="3" id="KW-1185">Reference proteome</keyword>
<feature type="chain" id="PRO_5046289408" evidence="1">
    <location>
        <begin position="21"/>
        <end position="84"/>
    </location>
</feature>
<evidence type="ECO:0000313" key="2">
    <source>
        <dbReference type="EMBL" id="MFC6035717.1"/>
    </source>
</evidence>
<dbReference type="EMBL" id="JBHPON010000001">
    <property type="protein sequence ID" value="MFC6035717.1"/>
    <property type="molecule type" value="Genomic_DNA"/>
</dbReference>
<dbReference type="Proteomes" id="UP001596116">
    <property type="component" value="Unassembled WGS sequence"/>
</dbReference>
<reference evidence="2 3" key="1">
    <citation type="submission" date="2024-09" db="EMBL/GenBank/DDBJ databases">
        <authorList>
            <person name="Zhang Z.-H."/>
        </authorList>
    </citation>
    <scope>NUCLEOTIDE SEQUENCE [LARGE SCALE GENOMIC DNA]</scope>
    <source>
        <strain evidence="2 3">HHTR114</strain>
    </source>
</reference>
<evidence type="ECO:0000256" key="1">
    <source>
        <dbReference type="SAM" id="SignalP"/>
    </source>
</evidence>
<feature type="signal peptide" evidence="1">
    <location>
        <begin position="1"/>
        <end position="20"/>
    </location>
</feature>
<organism evidence="2 3">
    <name type="scientific">Hyphococcus aureus</name>
    <dbReference type="NCBI Taxonomy" id="2666033"/>
    <lineage>
        <taxon>Bacteria</taxon>
        <taxon>Pseudomonadati</taxon>
        <taxon>Pseudomonadota</taxon>
        <taxon>Alphaproteobacteria</taxon>
        <taxon>Parvularculales</taxon>
        <taxon>Parvularculaceae</taxon>
        <taxon>Hyphococcus</taxon>
    </lineage>
</organism>